<evidence type="ECO:0000259" key="13">
    <source>
        <dbReference type="Pfam" id="PF01365"/>
    </source>
</evidence>
<dbReference type="GO" id="GO:0012505">
    <property type="term" value="C:endomembrane system"/>
    <property type="evidence" value="ECO:0007669"/>
    <property type="project" value="UniProtKB-SubCell"/>
</dbReference>
<evidence type="ECO:0000256" key="3">
    <source>
        <dbReference type="ARBA" id="ARBA00022692"/>
    </source>
</evidence>
<dbReference type="InterPro" id="IPR036300">
    <property type="entry name" value="MIR_dom_sf"/>
</dbReference>
<protein>
    <submittedName>
        <fullName evidence="17">Inositol 1,4,5-triphosphate receptor</fullName>
    </submittedName>
</protein>
<dbReference type="InParanoid" id="D2W2F5"/>
<dbReference type="Gene3D" id="2.80.10.50">
    <property type="match status" value="2"/>
</dbReference>
<dbReference type="eggNOG" id="KOG3533">
    <property type="taxonomic scope" value="Eukaryota"/>
</dbReference>
<feature type="transmembrane region" description="Helical" evidence="12">
    <location>
        <begin position="2588"/>
        <end position="2611"/>
    </location>
</feature>
<keyword evidence="2" id="KW-0813">Transport</keyword>
<feature type="coiled-coil region" evidence="10">
    <location>
        <begin position="219"/>
        <end position="253"/>
    </location>
</feature>
<gene>
    <name evidence="17" type="ORF">NAEGRDRAFT_59928</name>
</gene>
<accession>D2W2F5</accession>
<keyword evidence="3 12" id="KW-0812">Transmembrane</keyword>
<name>D2W2F5_NAEGR</name>
<feature type="coiled-coil region" evidence="10">
    <location>
        <begin position="1246"/>
        <end position="1276"/>
    </location>
</feature>
<dbReference type="InterPro" id="IPR000699">
    <property type="entry name" value="RIH_dom"/>
</dbReference>
<dbReference type="InterPro" id="IPR016093">
    <property type="entry name" value="MIR_motif"/>
</dbReference>
<feature type="compositionally biased region" description="Low complexity" evidence="11">
    <location>
        <begin position="92"/>
        <end position="116"/>
    </location>
</feature>
<feature type="region of interest" description="Disordered" evidence="11">
    <location>
        <begin position="2716"/>
        <end position="2761"/>
    </location>
</feature>
<dbReference type="SUPFAM" id="SSF82109">
    <property type="entry name" value="MIR domain"/>
    <property type="match status" value="2"/>
</dbReference>
<evidence type="ECO:0000313" key="17">
    <source>
        <dbReference type="EMBL" id="EFC36702.1"/>
    </source>
</evidence>
<evidence type="ECO:0000259" key="16">
    <source>
        <dbReference type="Pfam" id="PF08709"/>
    </source>
</evidence>
<feature type="transmembrane region" description="Helical" evidence="12">
    <location>
        <begin position="2519"/>
        <end position="2540"/>
    </location>
</feature>
<dbReference type="STRING" id="5762.D2W2F5"/>
<evidence type="ECO:0000256" key="8">
    <source>
        <dbReference type="ARBA" id="ARBA00023286"/>
    </source>
</evidence>
<evidence type="ECO:0000259" key="14">
    <source>
        <dbReference type="Pfam" id="PF02815"/>
    </source>
</evidence>
<dbReference type="VEuPathDB" id="AmoebaDB:NAEGRDRAFT_59928"/>
<dbReference type="PANTHER" id="PTHR13715">
    <property type="entry name" value="RYANODINE RECEPTOR AND IP3 RECEPTOR"/>
    <property type="match status" value="1"/>
</dbReference>
<feature type="domain" description="RyR/IP3R Homology associated" evidence="15">
    <location>
        <begin position="1946"/>
        <end position="2039"/>
    </location>
</feature>
<keyword evidence="5 12" id="KW-1133">Transmembrane helix</keyword>
<proteinExistence type="predicted"/>
<feature type="transmembrane region" description="Helical" evidence="12">
    <location>
        <begin position="2552"/>
        <end position="2568"/>
    </location>
</feature>
<keyword evidence="6" id="KW-0406">Ion transport</keyword>
<organism evidence="18">
    <name type="scientific">Naegleria gruberi</name>
    <name type="common">Amoeba</name>
    <dbReference type="NCBI Taxonomy" id="5762"/>
    <lineage>
        <taxon>Eukaryota</taxon>
        <taxon>Discoba</taxon>
        <taxon>Heterolobosea</taxon>
        <taxon>Tetramitia</taxon>
        <taxon>Eutetramitia</taxon>
        <taxon>Vahlkampfiidae</taxon>
        <taxon>Naegleria</taxon>
    </lineage>
</organism>
<evidence type="ECO:0000256" key="1">
    <source>
        <dbReference type="ARBA" id="ARBA00004127"/>
    </source>
</evidence>
<dbReference type="CDD" id="cd23280">
    <property type="entry name" value="beta-trefoil_MIR_itr-1-like"/>
    <property type="match status" value="1"/>
</dbReference>
<evidence type="ECO:0000256" key="12">
    <source>
        <dbReference type="SAM" id="Phobius"/>
    </source>
</evidence>
<keyword evidence="4" id="KW-0677">Repeat</keyword>
<dbReference type="InterPro" id="IPR015925">
    <property type="entry name" value="Ryanodine_IP3_receptor"/>
</dbReference>
<dbReference type="Pfam" id="PF01365">
    <property type="entry name" value="RYDR_ITPR"/>
    <property type="match status" value="2"/>
</dbReference>
<keyword evidence="17" id="KW-0675">Receptor</keyword>
<sequence>MVIRTESSTSLSSVLHETSSTNGSVSNSTSSSASSSSFTNTSNTLRYGDIISLAIYFNPTIQSSQQQQQTISSSSFDKLNNSMMDILHDRNSTTTPSTPTSNSPFPSSPSAPTTTTTTTSLEQIVGFLSIKGLPGHTRCGLSVDESILKSFDNSLFMVCQGDTYTARKKFNKFQSHLQSLQNSNNNGAVNHVNSTNNLNASSYSFGSSFKNQQVNTNNKQQVMINNLNYQNQLNELKERMNREDQENTIEKERSWGKPILYGQRIQLYHIKSGMYLNVLRSNADLEKSSLKLSLSEGDRMCHFQFAPHFKFRTEGEPIRLTDKVIIMNEKTKHSVHISHYKYVRPIIVRDFDRYEVNASSHPGDNIWILRLYRSYLPMDQLFIKGGDTIRIVHRDLLGALYHPTPSIENTSATVVSTPTTSSDESCSLNLNGKYSSSSITTLFQIEGLDSSRGGIMYYATPCRFKHVSTGKYIAAKQVEVPDIEGNSGSLIGNSNNNTATTTGATNNTATSTNTVSAARSGWRNLRRRVKIKLKLVLTDNPRDEASVFYLYSSENSNQFTTSDPILGQSLLRIKHAQSNTWLRANDLSNKITFNNSNNNSNNLMELWFDLIQREKDVFSMEHVNNTFQINLIKEIYPILTNFDINSHYQRNDIDILLNALKLVIYLCTDSIQEDPLKREGSPHTEIQNHFKEMNIIDAIFTIIDLLDNNNNAIKMTSTPRDSSPMLRRSSMLTDNNETTVYSTRFNSILVQMCYRAIKQLAKQNIVNCTHVLNKYFTTMQDHLSRDVGGQEVSNALVEIIHNNMEVLEQIPSEKINHFFKLITTRQKKPLFVSFLSNLCRCGERPVTKNQKHLVMLLSEIDCRNVFYLPEYDDRDGKIYVYCNDVDSIESESQVAIDEGVTVIDETKKAERILLSELSSYNNQMFRILIEGLSLLSSLCVGRHLAGINYVSELLPLDLVMGVVENESYGIELRSAMCEILEYCFLDNTSTGEWPAINLSRPLDHGNAREGARNTQTSSNKKGQVEFVDYRNRFKSLRLFLIEFFQASKNYQLEAERTPLIYNLVKISYKCLIYRIFNPYGNDSDSLQLKAKLEPTNAPMSNSESFKLIVEGQDEYLYSMKEMEEFFSALLKTLDSTNDKGDRATMFDDIEQNLNTMKIKKKILDIFLYAMDLRIDYRISLIITAYNARNKILITENQLNEFIKKTIYQPVNFFQFDNDSSGSYKNFAFPLLILFKYQNREIPETALKLLQRSFNQAKELKENLQKVSILISQKSRKAYQLIYALFNRIQVLVSTSTFTGGDTSPDFTLFKDTCSQLGKLMKEIKGTKSAFRNLGGHELILKCLSTSYPQYIKDRLSLCCIELLTEFVRGDQKNQLELFREFRFLLEIMSNQLDTTELLTEIVRENDQILLSMIDPLLIKLYLEKIISVGAKSYHLNFLRILTCDSMGHSIPANQNEIINNLKEDYRSMIVLYNEEDSMKERERMIKNNDHLIIGSDLNYHINLLYLLRDCTRDKVGLAEGSVQAILPFSEMLSHLTDCYLIPPVRDPMMKLLTELYFITEKESTQDLSDVKIWKLFQKINVEISTWLQNDGCMRYPKEFEDAYYSKYPGTEIRTVSTNNTNQSNSDETNSEEVFKRAFFNGSDEEIFVNDIYIFKVLLPFIESFFEMVFNKDVKKMLLQKENKEEIKTIIYDLLNNITQIYLHCSSHREDVKRCHMSIQKIMITSDIDVDSKFKQLTKLALAKSSTAMMIKQESNKVMKQKYAVKNIEEDFLLKYKNFLEELEKKGFFKEKEQSDLPKFAQLLQSHIEEYLPRLVMVLKIMIENGVTREMQETFLDSISTIGAIVQQYNAKEDYNFSVQHSIPELVLFLICSSNNVFSKHGLELGISTLDGGNIENQQLYNRLLRSGNYENFFVSIKNKIKQSILEEKEMRKRGATKLTTELTSYAWEVLRFLQLLCEGHNLENQQMLQDQSSFNRMSIDLVSECIEYVIHLFKYLSASNIDKVIQAFNSLNEFVQGPCEQSIRTLSYSSGLFTVFNDIVENDIMIDKSLQTEPTGASFAMHQSRSTFLLKHQSMANQNANLKAVELVDHITLKKEMNLLKTAIITLTSMLEGGNRLAKRMERKYLNIEPLIERMEQCADMCMQMSFIQSLIIKRREFKKFSSGIFEQFRANKSNMDQMLSSKLSKDFGQLPIEKKLKYSNDVNQYISRMKEYVIEECEEIGTSIYILLKYLNIEMADSFEDEDSVRRTIVYQYYQSLTGSIEIIRDSNIEIVNFKKPHMCHNLLEQTKDEFVQQCNRETAQTKVADLYEWTYTVFYTEMLHLERYRQNANGWESKTWRFLENYWKYMKNLSFLFSLCINIIVLISFHKKYDVFSGNLPIPGQSYGDKGIDGMIITQGFKWWGVGILVIVLGIIQLITTLLLILIYLRFFLLLNVKKKFELKKGETWEDAKTKDDFKKKLIINILSDKYLWWLIIYFLISLIGLFVTPLVYCLQLFEVVTLSHVLQDIVFSIFENRKKFFLFSILTIFSLTAYAFTVFAFKWEQWIIGTTNACSNTILCFATTINYSVRAEAFLENIMDPQPNDVFRFFMDIVFYFIVVVILLDVLFGLILDSFSERREARNKLEKEKKEICFICHNEKSRFDIHANEGINFETHIMNEHNMWNYVYFLIYLSQKPRDEYTGTEQYVELNAAKLSFFPTLRSRTLELVESGLLMEEKLQPDHTSSSADSDDEDENDSHDNRADFDISQTQSKKGSLTKMNDDFESMINNKDSLLLYI</sequence>
<evidence type="ECO:0000256" key="10">
    <source>
        <dbReference type="SAM" id="Coils"/>
    </source>
</evidence>
<dbReference type="OMA" id="DKSQDEG"/>
<feature type="compositionally biased region" description="Low complexity" evidence="11">
    <location>
        <begin position="18"/>
        <end position="40"/>
    </location>
</feature>
<evidence type="ECO:0000256" key="4">
    <source>
        <dbReference type="ARBA" id="ARBA00022737"/>
    </source>
</evidence>
<feature type="domain" description="MIR" evidence="14">
    <location>
        <begin position="382"/>
        <end position="586"/>
    </location>
</feature>
<evidence type="ECO:0000256" key="6">
    <source>
        <dbReference type="ARBA" id="ARBA00023065"/>
    </source>
</evidence>
<dbReference type="SUPFAM" id="SSF100909">
    <property type="entry name" value="IP3 receptor type 1 binding core, domain 2"/>
    <property type="match status" value="2"/>
</dbReference>
<dbReference type="Pfam" id="PF02815">
    <property type="entry name" value="MIR"/>
    <property type="match status" value="1"/>
</dbReference>
<evidence type="ECO:0000256" key="2">
    <source>
        <dbReference type="ARBA" id="ARBA00022448"/>
    </source>
</evidence>
<dbReference type="GO" id="GO:0016020">
    <property type="term" value="C:membrane"/>
    <property type="evidence" value="ECO:0007669"/>
    <property type="project" value="InterPro"/>
</dbReference>
<dbReference type="InterPro" id="IPR035910">
    <property type="entry name" value="RyR/IP3R_RIH_dom_sf"/>
</dbReference>
<feature type="compositionally biased region" description="Polar residues" evidence="11">
    <location>
        <begin position="1"/>
        <end position="17"/>
    </location>
</feature>
<dbReference type="GeneID" id="8860977"/>
<feature type="transmembrane region" description="Helical" evidence="12">
    <location>
        <begin position="2401"/>
        <end position="2433"/>
    </location>
</feature>
<feature type="transmembrane region" description="Helical" evidence="12">
    <location>
        <begin position="2469"/>
        <end position="2491"/>
    </location>
</feature>
<evidence type="ECO:0000256" key="9">
    <source>
        <dbReference type="ARBA" id="ARBA00023303"/>
    </source>
</evidence>
<dbReference type="PANTHER" id="PTHR13715:SF79">
    <property type="entry name" value="RYANODINE RECEPTOR"/>
    <property type="match status" value="1"/>
</dbReference>
<feature type="compositionally biased region" description="Polar residues" evidence="11">
    <location>
        <begin position="2746"/>
        <end position="2758"/>
    </location>
</feature>
<dbReference type="Pfam" id="PF08709">
    <property type="entry name" value="Ins145_P3_rec"/>
    <property type="match status" value="1"/>
</dbReference>
<keyword evidence="7 12" id="KW-0472">Membrane</keyword>
<evidence type="ECO:0000256" key="11">
    <source>
        <dbReference type="SAM" id="MobiDB-lite"/>
    </source>
</evidence>
<feature type="region of interest" description="Disordered" evidence="11">
    <location>
        <begin position="1"/>
        <end position="40"/>
    </location>
</feature>
<dbReference type="Pfam" id="PF08454">
    <property type="entry name" value="RIH_assoc"/>
    <property type="match status" value="1"/>
</dbReference>
<keyword evidence="9" id="KW-0407">Ion channel</keyword>
<keyword evidence="10" id="KW-0175">Coiled coil</keyword>
<evidence type="ECO:0000256" key="7">
    <source>
        <dbReference type="ARBA" id="ARBA00023136"/>
    </source>
</evidence>
<dbReference type="OrthoDB" id="300855at2759"/>
<dbReference type="InterPro" id="IPR014821">
    <property type="entry name" value="Ins145_P3_rcpt"/>
</dbReference>
<dbReference type="InterPro" id="IPR013662">
    <property type="entry name" value="RIH_assoc-dom"/>
</dbReference>
<dbReference type="RefSeq" id="XP_002669446.1">
    <property type="nucleotide sequence ID" value="XM_002669400.1"/>
</dbReference>
<evidence type="ECO:0000256" key="5">
    <source>
        <dbReference type="ARBA" id="ARBA00022989"/>
    </source>
</evidence>
<dbReference type="Proteomes" id="UP000006671">
    <property type="component" value="Unassembled WGS sequence"/>
</dbReference>
<evidence type="ECO:0000259" key="15">
    <source>
        <dbReference type="Pfam" id="PF08454"/>
    </source>
</evidence>
<comment type="subcellular location">
    <subcellularLocation>
        <location evidence="1">Endomembrane system</location>
        <topology evidence="1">Multi-pass membrane protein</topology>
    </subcellularLocation>
</comment>
<dbReference type="EMBL" id="GG738926">
    <property type="protein sequence ID" value="EFC36702.1"/>
    <property type="molecule type" value="Genomic_DNA"/>
</dbReference>
<feature type="domain" description="RIH" evidence="13">
    <location>
        <begin position="671"/>
        <end position="857"/>
    </location>
</feature>
<feature type="domain" description="RIH" evidence="13">
    <location>
        <begin position="1340"/>
        <end position="1461"/>
    </location>
</feature>
<reference evidence="17 18" key="1">
    <citation type="journal article" date="2010" name="Cell">
        <title>The genome of Naegleria gruberi illuminates early eukaryotic versatility.</title>
        <authorList>
            <person name="Fritz-Laylin L.K."/>
            <person name="Prochnik S.E."/>
            <person name="Ginger M.L."/>
            <person name="Dacks J.B."/>
            <person name="Carpenter M.L."/>
            <person name="Field M.C."/>
            <person name="Kuo A."/>
            <person name="Paredez A."/>
            <person name="Chapman J."/>
            <person name="Pham J."/>
            <person name="Shu S."/>
            <person name="Neupane R."/>
            <person name="Cipriano M."/>
            <person name="Mancuso J."/>
            <person name="Tu H."/>
            <person name="Salamov A."/>
            <person name="Lindquist E."/>
            <person name="Shapiro H."/>
            <person name="Lucas S."/>
            <person name="Grigoriev I.V."/>
            <person name="Cande W.Z."/>
            <person name="Fulton C."/>
            <person name="Rokhsar D.S."/>
            <person name="Dawson S.C."/>
        </authorList>
    </citation>
    <scope>NUCLEOTIDE SEQUENCE [LARGE SCALE GENOMIC DNA]</scope>
    <source>
        <strain evidence="17 18">NEG-M</strain>
    </source>
</reference>
<evidence type="ECO:0000313" key="18">
    <source>
        <dbReference type="Proteomes" id="UP000006671"/>
    </source>
</evidence>
<dbReference type="KEGG" id="ngr:NAEGRDRAFT_59928"/>
<keyword evidence="18" id="KW-1185">Reference proteome</keyword>
<feature type="region of interest" description="Disordered" evidence="11">
    <location>
        <begin position="88"/>
        <end position="116"/>
    </location>
</feature>
<feature type="domain" description="Inositol 1,4,5-trisphosphate/ryanodine receptor" evidence="16">
    <location>
        <begin position="125"/>
        <end position="340"/>
    </location>
</feature>
<dbReference type="GO" id="GO:0005262">
    <property type="term" value="F:calcium channel activity"/>
    <property type="evidence" value="ECO:0007669"/>
    <property type="project" value="InterPro"/>
</dbReference>
<keyword evidence="8" id="KW-1071">Ligand-gated ion channel</keyword>